<reference evidence="1" key="2">
    <citation type="submission" date="2020-11" db="EMBL/GenBank/DDBJ databases">
        <authorList>
            <person name="McCartney M.A."/>
            <person name="Auch B."/>
            <person name="Kono T."/>
            <person name="Mallez S."/>
            <person name="Becker A."/>
            <person name="Gohl D.M."/>
            <person name="Silverstein K.A.T."/>
            <person name="Koren S."/>
            <person name="Bechman K.B."/>
            <person name="Herman A."/>
            <person name="Abrahante J.E."/>
            <person name="Garbe J."/>
        </authorList>
    </citation>
    <scope>NUCLEOTIDE SEQUENCE</scope>
    <source>
        <strain evidence="1">Duluth1</strain>
        <tissue evidence="1">Whole animal</tissue>
    </source>
</reference>
<dbReference type="EMBL" id="JAIWYP010000001">
    <property type="protein sequence ID" value="KAH3878177.1"/>
    <property type="molecule type" value="Genomic_DNA"/>
</dbReference>
<dbReference type="Proteomes" id="UP000828390">
    <property type="component" value="Unassembled WGS sequence"/>
</dbReference>
<proteinExistence type="predicted"/>
<accession>A0A9D4RTM0</accession>
<sequence length="165" mass="19066">MKTLPLDSPNGQVQGHMGLDSHSSKKVYGFKVKKTSQHDIRDCRDEMTHVSRGSQDTIREFPAAYLLLQCIECIHSFNTLYNSRTLWAQENLYSRAMSMSQEHLQSSSPDYEIPMLHNPQSMNIMQSESWVSFPFSWPHFQRLTSLDEIKPANQKDSLLLPLLSY</sequence>
<name>A0A9D4RTM0_DREPO</name>
<dbReference type="AlphaFoldDB" id="A0A9D4RTM0"/>
<comment type="caution">
    <text evidence="1">The sequence shown here is derived from an EMBL/GenBank/DDBJ whole genome shotgun (WGS) entry which is preliminary data.</text>
</comment>
<gene>
    <name evidence="1" type="ORF">DPMN_002063</name>
</gene>
<organism evidence="1 2">
    <name type="scientific">Dreissena polymorpha</name>
    <name type="common">Zebra mussel</name>
    <name type="synonym">Mytilus polymorpha</name>
    <dbReference type="NCBI Taxonomy" id="45954"/>
    <lineage>
        <taxon>Eukaryota</taxon>
        <taxon>Metazoa</taxon>
        <taxon>Spiralia</taxon>
        <taxon>Lophotrochozoa</taxon>
        <taxon>Mollusca</taxon>
        <taxon>Bivalvia</taxon>
        <taxon>Autobranchia</taxon>
        <taxon>Heteroconchia</taxon>
        <taxon>Euheterodonta</taxon>
        <taxon>Imparidentia</taxon>
        <taxon>Neoheterodontei</taxon>
        <taxon>Myida</taxon>
        <taxon>Dreissenoidea</taxon>
        <taxon>Dreissenidae</taxon>
        <taxon>Dreissena</taxon>
    </lineage>
</organism>
<evidence type="ECO:0000313" key="1">
    <source>
        <dbReference type="EMBL" id="KAH3878177.1"/>
    </source>
</evidence>
<keyword evidence="2" id="KW-1185">Reference proteome</keyword>
<evidence type="ECO:0000313" key="2">
    <source>
        <dbReference type="Proteomes" id="UP000828390"/>
    </source>
</evidence>
<protein>
    <submittedName>
        <fullName evidence="1">Uncharacterized protein</fullName>
    </submittedName>
</protein>
<reference evidence="1" key="1">
    <citation type="journal article" date="2019" name="bioRxiv">
        <title>The Genome of the Zebra Mussel, Dreissena polymorpha: A Resource for Invasive Species Research.</title>
        <authorList>
            <person name="McCartney M.A."/>
            <person name="Auch B."/>
            <person name="Kono T."/>
            <person name="Mallez S."/>
            <person name="Zhang Y."/>
            <person name="Obille A."/>
            <person name="Becker A."/>
            <person name="Abrahante J.E."/>
            <person name="Garbe J."/>
            <person name="Badalamenti J.P."/>
            <person name="Herman A."/>
            <person name="Mangelson H."/>
            <person name="Liachko I."/>
            <person name="Sullivan S."/>
            <person name="Sone E.D."/>
            <person name="Koren S."/>
            <person name="Silverstein K.A.T."/>
            <person name="Beckman K.B."/>
            <person name="Gohl D.M."/>
        </authorList>
    </citation>
    <scope>NUCLEOTIDE SEQUENCE</scope>
    <source>
        <strain evidence="1">Duluth1</strain>
        <tissue evidence="1">Whole animal</tissue>
    </source>
</reference>